<evidence type="ECO:0000313" key="7">
    <source>
        <dbReference type="EMBL" id="MCY1076580.1"/>
    </source>
</evidence>
<dbReference type="EMBL" id="JAPNKA010000001">
    <property type="protein sequence ID" value="MCY1076580.1"/>
    <property type="molecule type" value="Genomic_DNA"/>
</dbReference>
<keyword evidence="2 5" id="KW-0812">Transmembrane</keyword>
<evidence type="ECO:0000256" key="5">
    <source>
        <dbReference type="SAM" id="Phobius"/>
    </source>
</evidence>
<evidence type="ECO:0000256" key="2">
    <source>
        <dbReference type="ARBA" id="ARBA00022692"/>
    </source>
</evidence>
<dbReference type="InterPro" id="IPR036259">
    <property type="entry name" value="MFS_trans_sf"/>
</dbReference>
<name>A0ABT4A4K9_9BACT</name>
<feature type="transmembrane region" description="Helical" evidence="5">
    <location>
        <begin position="99"/>
        <end position="125"/>
    </location>
</feature>
<feature type="transmembrane region" description="Helical" evidence="5">
    <location>
        <begin position="45"/>
        <end position="66"/>
    </location>
</feature>
<protein>
    <submittedName>
        <fullName evidence="7">MFS transporter</fullName>
    </submittedName>
</protein>
<feature type="transmembrane region" description="Helical" evidence="5">
    <location>
        <begin position="172"/>
        <end position="190"/>
    </location>
</feature>
<dbReference type="PANTHER" id="PTHR23530">
    <property type="entry name" value="TRANSPORT PROTEIN-RELATED"/>
    <property type="match status" value="1"/>
</dbReference>
<feature type="transmembrane region" description="Helical" evidence="5">
    <location>
        <begin position="146"/>
        <end position="166"/>
    </location>
</feature>
<dbReference type="InterPro" id="IPR011701">
    <property type="entry name" value="MFS"/>
</dbReference>
<dbReference type="InterPro" id="IPR053160">
    <property type="entry name" value="MFS_DHA3_Transporter"/>
</dbReference>
<feature type="transmembrane region" description="Helical" evidence="5">
    <location>
        <begin position="380"/>
        <end position="400"/>
    </location>
</feature>
<comment type="caution">
    <text evidence="7">The sequence shown here is derived from an EMBL/GenBank/DDBJ whole genome shotgun (WGS) entry which is preliminary data.</text>
</comment>
<feature type="domain" description="Major facilitator superfamily (MFS) profile" evidence="6">
    <location>
        <begin position="1"/>
        <end position="405"/>
    </location>
</feature>
<dbReference type="Pfam" id="PF07690">
    <property type="entry name" value="MFS_1"/>
    <property type="match status" value="1"/>
</dbReference>
<keyword evidence="3 5" id="KW-1133">Transmembrane helix</keyword>
<feature type="transmembrane region" description="Helical" evidence="5">
    <location>
        <begin position="12"/>
        <end position="33"/>
    </location>
</feature>
<keyword evidence="8" id="KW-1185">Reference proteome</keyword>
<evidence type="ECO:0000259" key="6">
    <source>
        <dbReference type="PROSITE" id="PS50850"/>
    </source>
</evidence>
<dbReference type="Gene3D" id="1.20.1250.20">
    <property type="entry name" value="MFS general substrate transporter like domains"/>
    <property type="match status" value="1"/>
</dbReference>
<keyword evidence="4 5" id="KW-0472">Membrane</keyword>
<feature type="transmembrane region" description="Helical" evidence="5">
    <location>
        <begin position="226"/>
        <end position="246"/>
    </location>
</feature>
<dbReference type="InterPro" id="IPR020846">
    <property type="entry name" value="MFS_dom"/>
</dbReference>
<proteinExistence type="predicted"/>
<accession>A0ABT4A4K9</accession>
<feature type="transmembrane region" description="Helical" evidence="5">
    <location>
        <begin position="73"/>
        <end position="93"/>
    </location>
</feature>
<feature type="transmembrane region" description="Helical" evidence="5">
    <location>
        <begin position="295"/>
        <end position="326"/>
    </location>
</feature>
<gene>
    <name evidence="7" type="ORF">OV287_19050</name>
</gene>
<sequence>MTDQARRVQRTYLLLTLLSTLAASFIWGINTLFLLDAGLSNTEAFAANAFFTAGQVLFEVPTGVVADSWGRRTSYLLGTATLLVSTLLYLAMWQARAPMWGWAIASILLGLGFTFFSGATEAWLVDALTFSGAKDTLEAVLARGQIVAGAAMLAGSVAGGVVAQLTDLGMPYVLRSVLLGVTLVVAFLSMKDLGFTPERGNGPLERMRVVVRGSLEHGLQNPPARWLMLAAPFTMGVAMFAFYAFQPYLLQLYGDERAFWIAGLAAAIIAGCEMVAGLIAPYVRRLFSRRTHAQLVATAIGIGSLALSGWTTSFWVAIAALVVWALSQAASRPMRQAYLNGVIPSGQRATVLSFDNLMGSAGGVVVQPALGRVADVGGYASAYVVGAAIQAASLPFLVFARRENAPADHIKN</sequence>
<evidence type="ECO:0000256" key="4">
    <source>
        <dbReference type="ARBA" id="ARBA00023136"/>
    </source>
</evidence>
<dbReference type="Proteomes" id="UP001207654">
    <property type="component" value="Unassembled WGS sequence"/>
</dbReference>
<dbReference type="PROSITE" id="PS50850">
    <property type="entry name" value="MFS"/>
    <property type="match status" value="1"/>
</dbReference>
<dbReference type="SUPFAM" id="SSF103473">
    <property type="entry name" value="MFS general substrate transporter"/>
    <property type="match status" value="1"/>
</dbReference>
<comment type="subcellular location">
    <subcellularLocation>
        <location evidence="1">Membrane</location>
        <topology evidence="1">Multi-pass membrane protein</topology>
    </subcellularLocation>
</comment>
<evidence type="ECO:0000256" key="3">
    <source>
        <dbReference type="ARBA" id="ARBA00022989"/>
    </source>
</evidence>
<evidence type="ECO:0000313" key="8">
    <source>
        <dbReference type="Proteomes" id="UP001207654"/>
    </source>
</evidence>
<evidence type="ECO:0000256" key="1">
    <source>
        <dbReference type="ARBA" id="ARBA00004141"/>
    </source>
</evidence>
<dbReference type="InterPro" id="IPR005829">
    <property type="entry name" value="Sugar_transporter_CS"/>
</dbReference>
<dbReference type="RefSeq" id="WP_267535458.1">
    <property type="nucleotide sequence ID" value="NZ_JAPNKA010000001.1"/>
</dbReference>
<reference evidence="7 8" key="1">
    <citation type="submission" date="2022-11" db="EMBL/GenBank/DDBJ databases">
        <title>Minimal conservation of predation-associated metabolite biosynthetic gene clusters underscores biosynthetic potential of Myxococcota including descriptions for ten novel species: Archangium lansinium sp. nov., Myxococcus landrumus sp. nov., Nannocystis bai.</title>
        <authorList>
            <person name="Ahearne A."/>
            <person name="Stevens C."/>
            <person name="Phillips K."/>
        </authorList>
    </citation>
    <scope>NUCLEOTIDE SEQUENCE [LARGE SCALE GENOMIC DNA]</scope>
    <source>
        <strain evidence="7 8">MIWBW</strain>
    </source>
</reference>
<feature type="transmembrane region" description="Helical" evidence="5">
    <location>
        <begin position="258"/>
        <end position="283"/>
    </location>
</feature>
<dbReference type="PANTHER" id="PTHR23530:SF1">
    <property type="entry name" value="PERMEASE, MAJOR FACILITATOR SUPERFAMILY-RELATED"/>
    <property type="match status" value="1"/>
</dbReference>
<dbReference type="PROSITE" id="PS00216">
    <property type="entry name" value="SUGAR_TRANSPORT_1"/>
    <property type="match status" value="1"/>
</dbReference>
<organism evidence="7 8">
    <name type="scientific">Archangium lansingense</name>
    <dbReference type="NCBI Taxonomy" id="2995310"/>
    <lineage>
        <taxon>Bacteria</taxon>
        <taxon>Pseudomonadati</taxon>
        <taxon>Myxococcota</taxon>
        <taxon>Myxococcia</taxon>
        <taxon>Myxococcales</taxon>
        <taxon>Cystobacterineae</taxon>
        <taxon>Archangiaceae</taxon>
        <taxon>Archangium</taxon>
    </lineage>
</organism>